<dbReference type="InterPro" id="IPR021806">
    <property type="entry name" value="DUF3379"/>
</dbReference>
<name>A0ABV9JNT9_9GAMM</name>
<keyword evidence="1" id="KW-0812">Transmembrane</keyword>
<evidence type="ECO:0000256" key="1">
    <source>
        <dbReference type="SAM" id="Phobius"/>
    </source>
</evidence>
<keyword evidence="3" id="KW-1185">Reference proteome</keyword>
<evidence type="ECO:0000313" key="2">
    <source>
        <dbReference type="EMBL" id="MFC4655929.1"/>
    </source>
</evidence>
<comment type="caution">
    <text evidence="2">The sequence shown here is derived from an EMBL/GenBank/DDBJ whole genome shotgun (WGS) entry which is preliminary data.</text>
</comment>
<proteinExistence type="predicted"/>
<sequence>MDELEVRRQLLADPYHLTVEVQHALQQDAELRQFHQSVLEQDDLLKNALQQPVPVKLQQQLQLLPVADIQSKRKNYSRSWLALAASLAFLAGFGLNWASFWYGPQDLGDNSLAHVYHEEPYVKHLTQALSLQDVNIKLADFNAQMQPKGWDVLYANYCQFRGMRSLHLVLQTELGPLTVFVVPKDSKMQFEPEFDDGHYFGRGMMLDDALVVLVAEGERRLQQQQRQLLQQLVFRA</sequence>
<dbReference type="Proteomes" id="UP001595962">
    <property type="component" value="Unassembled WGS sequence"/>
</dbReference>
<organism evidence="2 3">
    <name type="scientific">Rheinheimera marina</name>
    <dbReference type="NCBI Taxonomy" id="1774958"/>
    <lineage>
        <taxon>Bacteria</taxon>
        <taxon>Pseudomonadati</taxon>
        <taxon>Pseudomonadota</taxon>
        <taxon>Gammaproteobacteria</taxon>
        <taxon>Chromatiales</taxon>
        <taxon>Chromatiaceae</taxon>
        <taxon>Rheinheimera</taxon>
    </lineage>
</organism>
<protein>
    <submittedName>
        <fullName evidence="2">DUF3379 family protein</fullName>
    </submittedName>
</protein>
<feature type="transmembrane region" description="Helical" evidence="1">
    <location>
        <begin position="80"/>
        <end position="102"/>
    </location>
</feature>
<dbReference type="Pfam" id="PF11859">
    <property type="entry name" value="DUF3379"/>
    <property type="match status" value="1"/>
</dbReference>
<accession>A0ABV9JNT9</accession>
<evidence type="ECO:0000313" key="3">
    <source>
        <dbReference type="Proteomes" id="UP001595962"/>
    </source>
</evidence>
<keyword evidence="1" id="KW-1133">Transmembrane helix</keyword>
<gene>
    <name evidence="2" type="ORF">ACFO3I_13010</name>
</gene>
<dbReference type="RefSeq" id="WP_377334488.1">
    <property type="nucleotide sequence ID" value="NZ_JBHSGB010000010.1"/>
</dbReference>
<reference evidence="3" key="1">
    <citation type="journal article" date="2019" name="Int. J. Syst. Evol. Microbiol.">
        <title>The Global Catalogue of Microorganisms (GCM) 10K type strain sequencing project: providing services to taxonomists for standard genome sequencing and annotation.</title>
        <authorList>
            <consortium name="The Broad Institute Genomics Platform"/>
            <consortium name="The Broad Institute Genome Sequencing Center for Infectious Disease"/>
            <person name="Wu L."/>
            <person name="Ma J."/>
        </authorList>
    </citation>
    <scope>NUCLEOTIDE SEQUENCE [LARGE SCALE GENOMIC DNA]</scope>
    <source>
        <strain evidence="3">DT28</strain>
    </source>
</reference>
<dbReference type="EMBL" id="JBHSGB010000010">
    <property type="protein sequence ID" value="MFC4655929.1"/>
    <property type="molecule type" value="Genomic_DNA"/>
</dbReference>
<keyword evidence="1" id="KW-0472">Membrane</keyword>